<protein>
    <recommendedName>
        <fullName evidence="2">Enoyl-CoA hydratase/isomerase domain-containing protein</fullName>
    </recommendedName>
</protein>
<feature type="non-terminal residue" evidence="3">
    <location>
        <position position="80"/>
    </location>
</feature>
<gene>
    <name evidence="3" type="ORF">S01H1_55386</name>
</gene>
<reference evidence="3" key="1">
    <citation type="journal article" date="2014" name="Front. Microbiol.">
        <title>High frequency of phylogenetically diverse reductive dehalogenase-homologous genes in deep subseafloor sedimentary metagenomes.</title>
        <authorList>
            <person name="Kawai M."/>
            <person name="Futagami T."/>
            <person name="Toyoda A."/>
            <person name="Takaki Y."/>
            <person name="Nishi S."/>
            <person name="Hori S."/>
            <person name="Arai W."/>
            <person name="Tsubouchi T."/>
            <person name="Morono Y."/>
            <person name="Uchiyama I."/>
            <person name="Ito T."/>
            <person name="Fujiyama A."/>
            <person name="Inagaki F."/>
            <person name="Takami H."/>
        </authorList>
    </citation>
    <scope>NUCLEOTIDE SEQUENCE</scope>
    <source>
        <strain evidence="3">Expedition CK06-06</strain>
    </source>
</reference>
<dbReference type="PANTHER" id="PTHR43802:SF1">
    <property type="entry name" value="IP11341P-RELATED"/>
    <property type="match status" value="1"/>
</dbReference>
<organism evidence="3">
    <name type="scientific">marine sediment metagenome</name>
    <dbReference type="NCBI Taxonomy" id="412755"/>
    <lineage>
        <taxon>unclassified sequences</taxon>
        <taxon>metagenomes</taxon>
        <taxon>ecological metagenomes</taxon>
    </lineage>
</organism>
<sequence>MEYETIIFEKDEAFVTITLNRPKSLNAINIKMWTELSQALDIVDSDDDIKAFIFAGSPRLDGRPCFCAGGDIKEMSGFTE</sequence>
<dbReference type="SUPFAM" id="SSF52096">
    <property type="entry name" value="ClpP/crotonase"/>
    <property type="match status" value="1"/>
</dbReference>
<evidence type="ECO:0000313" key="3">
    <source>
        <dbReference type="EMBL" id="GAG24885.1"/>
    </source>
</evidence>
<dbReference type="CDD" id="cd06558">
    <property type="entry name" value="crotonase-like"/>
    <property type="match status" value="1"/>
</dbReference>
<comment type="similarity">
    <text evidence="1">Belongs to the enoyl-CoA hydratase/isomerase family.</text>
</comment>
<dbReference type="Gene3D" id="3.90.226.10">
    <property type="entry name" value="2-enoyl-CoA Hydratase, Chain A, domain 1"/>
    <property type="match status" value="1"/>
</dbReference>
<dbReference type="InterPro" id="IPR045004">
    <property type="entry name" value="ECH_dom"/>
</dbReference>
<evidence type="ECO:0000259" key="2">
    <source>
        <dbReference type="Pfam" id="PF16113"/>
    </source>
</evidence>
<comment type="caution">
    <text evidence="3">The sequence shown here is derived from an EMBL/GenBank/DDBJ whole genome shotgun (WGS) entry which is preliminary data.</text>
</comment>
<accession>X0W2V0</accession>
<dbReference type="InterPro" id="IPR029045">
    <property type="entry name" value="ClpP/crotonase-like_dom_sf"/>
</dbReference>
<dbReference type="AlphaFoldDB" id="X0W2V0"/>
<dbReference type="Pfam" id="PF16113">
    <property type="entry name" value="ECH_2"/>
    <property type="match status" value="1"/>
</dbReference>
<proteinExistence type="inferred from homology"/>
<evidence type="ECO:0000256" key="1">
    <source>
        <dbReference type="ARBA" id="ARBA00005254"/>
    </source>
</evidence>
<dbReference type="EMBL" id="BARS01035999">
    <property type="protein sequence ID" value="GAG24885.1"/>
    <property type="molecule type" value="Genomic_DNA"/>
</dbReference>
<dbReference type="PANTHER" id="PTHR43802">
    <property type="entry name" value="ENOYL-COA HYDRATASE"/>
    <property type="match status" value="1"/>
</dbReference>
<feature type="domain" description="Enoyl-CoA hydratase/isomerase" evidence="2">
    <location>
        <begin position="16"/>
        <end position="75"/>
    </location>
</feature>
<name>X0W2V0_9ZZZZ</name>